<name>A0A1F7L1C7_9BACT</name>
<dbReference type="EMBL" id="MGBR01000001">
    <property type="protein sequence ID" value="OGK73911.1"/>
    <property type="molecule type" value="Genomic_DNA"/>
</dbReference>
<sequence length="197" mass="21771">MPKTELSRRDFGKLVLGALGLLPLAEPMIEGAIYQALTQPGHESLYPPGITPLNYDESNGDRNPRGQRRIVAGYLRDVMGMGQNADEGQLITAIQQIQQEAQNAHATTIVDQESIDFSTLPQGSQWLVWISNRNNVIQAPADLQQPFGMPGITFPHLDGYVALVHAFDPRVPDRNIATFQCKPGLPTDQRFWAVAIK</sequence>
<evidence type="ECO:0000313" key="1">
    <source>
        <dbReference type="EMBL" id="OGK73911.1"/>
    </source>
</evidence>
<organism evidence="1 2">
    <name type="scientific">Candidatus Roizmanbacteria bacterium RIFOXYD1_FULL_38_12</name>
    <dbReference type="NCBI Taxonomy" id="1802093"/>
    <lineage>
        <taxon>Bacteria</taxon>
        <taxon>Candidatus Roizmaniibacteriota</taxon>
    </lineage>
</organism>
<dbReference type="AlphaFoldDB" id="A0A1F7L1C7"/>
<protein>
    <submittedName>
        <fullName evidence="1">Uncharacterized protein</fullName>
    </submittedName>
</protein>
<evidence type="ECO:0000313" key="2">
    <source>
        <dbReference type="Proteomes" id="UP000177050"/>
    </source>
</evidence>
<gene>
    <name evidence="1" type="ORF">A3K52_03990</name>
</gene>
<dbReference type="Proteomes" id="UP000177050">
    <property type="component" value="Unassembled WGS sequence"/>
</dbReference>
<comment type="caution">
    <text evidence="1">The sequence shown here is derived from an EMBL/GenBank/DDBJ whole genome shotgun (WGS) entry which is preliminary data.</text>
</comment>
<reference evidence="1 2" key="1">
    <citation type="journal article" date="2016" name="Nat. Commun.">
        <title>Thousands of microbial genomes shed light on interconnected biogeochemical processes in an aquifer system.</title>
        <authorList>
            <person name="Anantharaman K."/>
            <person name="Brown C.T."/>
            <person name="Hug L.A."/>
            <person name="Sharon I."/>
            <person name="Castelle C.J."/>
            <person name="Probst A.J."/>
            <person name="Thomas B.C."/>
            <person name="Singh A."/>
            <person name="Wilkins M.J."/>
            <person name="Karaoz U."/>
            <person name="Brodie E.L."/>
            <person name="Williams K.H."/>
            <person name="Hubbard S.S."/>
            <person name="Banfield J.F."/>
        </authorList>
    </citation>
    <scope>NUCLEOTIDE SEQUENCE [LARGE SCALE GENOMIC DNA]</scope>
</reference>
<accession>A0A1F7L1C7</accession>
<proteinExistence type="predicted"/>